<evidence type="ECO:0000313" key="2">
    <source>
        <dbReference type="Proteomes" id="UP001595997"/>
    </source>
</evidence>
<comment type="caution">
    <text evidence="1">The sequence shown here is derived from an EMBL/GenBank/DDBJ whole genome shotgun (WGS) entry which is preliminary data.</text>
</comment>
<evidence type="ECO:0000313" key="1">
    <source>
        <dbReference type="EMBL" id="MFC4494041.1"/>
    </source>
</evidence>
<dbReference type="EMBL" id="JBHSFH010000004">
    <property type="protein sequence ID" value="MFC4494041.1"/>
    <property type="molecule type" value="Genomic_DNA"/>
</dbReference>
<protein>
    <submittedName>
        <fullName evidence="1">Uncharacterized protein</fullName>
    </submittedName>
</protein>
<organism evidence="1 2">
    <name type="scientific">Streptomyces ovatisporus</name>
    <dbReference type="NCBI Taxonomy" id="1128682"/>
    <lineage>
        <taxon>Bacteria</taxon>
        <taxon>Bacillati</taxon>
        <taxon>Actinomycetota</taxon>
        <taxon>Actinomycetes</taxon>
        <taxon>Kitasatosporales</taxon>
        <taxon>Streptomycetaceae</taxon>
        <taxon>Streptomyces</taxon>
    </lineage>
</organism>
<gene>
    <name evidence="1" type="ORF">ACFPA8_07835</name>
</gene>
<keyword evidence="2" id="KW-1185">Reference proteome</keyword>
<reference evidence="2" key="1">
    <citation type="journal article" date="2019" name="Int. J. Syst. Evol. Microbiol.">
        <title>The Global Catalogue of Microorganisms (GCM) 10K type strain sequencing project: providing services to taxonomists for standard genome sequencing and annotation.</title>
        <authorList>
            <consortium name="The Broad Institute Genomics Platform"/>
            <consortium name="The Broad Institute Genome Sequencing Center for Infectious Disease"/>
            <person name="Wu L."/>
            <person name="Ma J."/>
        </authorList>
    </citation>
    <scope>NUCLEOTIDE SEQUENCE [LARGE SCALE GENOMIC DNA]</scope>
    <source>
        <strain evidence="2">CGMCC 4.7357</strain>
    </source>
</reference>
<dbReference type="RefSeq" id="WP_386444276.1">
    <property type="nucleotide sequence ID" value="NZ_JBHSFH010000004.1"/>
</dbReference>
<dbReference type="Proteomes" id="UP001595997">
    <property type="component" value="Unassembled WGS sequence"/>
</dbReference>
<accession>A0ABV9A4L5</accession>
<sequence length="108" mass="12925">MPEQDWTEDQKRAYAPYARMSRDELLHEVRRQKWNAEERERNYRQLQWNTQANREWYRSALSRVRALVNVQKKHVPMEDLHAALRNEDASGDPLGVLPTCPTCCRETE</sequence>
<proteinExistence type="predicted"/>
<name>A0ABV9A4L5_9ACTN</name>